<dbReference type="InterPro" id="IPR023074">
    <property type="entry name" value="HMG_CoA_Rdtase_cat_sf"/>
</dbReference>
<evidence type="ECO:0000256" key="3">
    <source>
        <dbReference type="RuleBase" id="RU361219"/>
    </source>
</evidence>
<dbReference type="InterPro" id="IPR002202">
    <property type="entry name" value="HMG_CoA_Rdtase"/>
</dbReference>
<evidence type="ECO:0000256" key="2">
    <source>
        <dbReference type="ARBA" id="ARBA00023002"/>
    </source>
</evidence>
<organism evidence="4 5">
    <name type="scientific">Weissella ceti</name>
    <dbReference type="NCBI Taxonomy" id="759620"/>
    <lineage>
        <taxon>Bacteria</taxon>
        <taxon>Bacillati</taxon>
        <taxon>Bacillota</taxon>
        <taxon>Bacilli</taxon>
        <taxon>Lactobacillales</taxon>
        <taxon>Lactobacillaceae</taxon>
        <taxon>Weissella</taxon>
    </lineage>
</organism>
<dbReference type="PROSITE" id="PS50065">
    <property type="entry name" value="HMG_COA_REDUCTASE_4"/>
    <property type="match status" value="1"/>
</dbReference>
<protein>
    <recommendedName>
        <fullName evidence="3">3-hydroxy-3-methylglutaryl coenzyme A reductase</fullName>
        <shortName evidence="3">HMG-CoA reductase</shortName>
        <ecNumber evidence="3">1.1.1.88</ecNumber>
    </recommendedName>
</protein>
<keyword evidence="2 3" id="KW-0560">Oxidoreductase</keyword>
<dbReference type="Gene3D" id="1.10.8.660">
    <property type="match status" value="1"/>
</dbReference>
<keyword evidence="3" id="KW-0520">NAD</keyword>
<dbReference type="AlphaFoldDB" id="A0A075TTW4"/>
<dbReference type="GO" id="GO:0140643">
    <property type="term" value="F:hydroxymethylglutaryl-CoA reductase (NADH) activity"/>
    <property type="evidence" value="ECO:0007669"/>
    <property type="project" value="UniProtKB-EC"/>
</dbReference>
<dbReference type="EC" id="1.1.1.88" evidence="3"/>
<dbReference type="UniPathway" id="UPA00257">
    <property type="reaction ID" value="UER00367"/>
</dbReference>
<reference evidence="4 5" key="1">
    <citation type="journal article" date="2014" name="Genome Announc.">
        <title>Complete Genome Sequences of Fish Pathogenic Weissella ceti Strains WS74 and WS105.</title>
        <authorList>
            <person name="Figueiredo H.C."/>
            <person name="Leal C.A."/>
            <person name="Dorella F.A."/>
            <person name="Carvalho A.F."/>
            <person name="Soares S.C."/>
            <person name="Pereira F.L."/>
            <person name="Azevedo V.A."/>
        </authorList>
    </citation>
    <scope>NUCLEOTIDE SEQUENCE [LARGE SCALE GENOMIC DNA]</scope>
    <source>
        <strain evidence="4 5">WS74</strain>
    </source>
</reference>
<dbReference type="PANTHER" id="PTHR10572:SF24">
    <property type="entry name" value="3-HYDROXY-3-METHYLGLUTARYL-COENZYME A REDUCTASE"/>
    <property type="match status" value="1"/>
</dbReference>
<dbReference type="Proteomes" id="UP000029079">
    <property type="component" value="Chromosome"/>
</dbReference>
<dbReference type="Gene3D" id="3.90.770.10">
    <property type="entry name" value="3-hydroxy-3-methylglutaryl-coenzyme A Reductase, Chain A, domain 2"/>
    <property type="match status" value="2"/>
</dbReference>
<accession>A0A075TTW4</accession>
<dbReference type="PRINTS" id="PR00071">
    <property type="entry name" value="HMGCOARDTASE"/>
</dbReference>
<dbReference type="EMBL" id="CP009223">
    <property type="protein sequence ID" value="AIM62261.1"/>
    <property type="molecule type" value="Genomic_DNA"/>
</dbReference>
<dbReference type="SUPFAM" id="SSF55035">
    <property type="entry name" value="NAD-binding domain of HMG-CoA reductase"/>
    <property type="match status" value="1"/>
</dbReference>
<reference evidence="5" key="2">
    <citation type="submission" date="2014-08" db="EMBL/GenBank/DDBJ databases">
        <title>Complete genome of Weissella ceti strain WS74 isolated from diseased rainbow trout in Brazil.</title>
        <authorList>
            <person name="Figueiredo H.C.P."/>
            <person name="Leal C.A.G."/>
            <person name="Pereira F.L."/>
            <person name="Soares S.C."/>
            <person name="Dorella F.A."/>
            <person name="Carvalho A.F."/>
            <person name="Azevedo V.A.C."/>
        </authorList>
    </citation>
    <scope>NUCLEOTIDE SEQUENCE [LARGE SCALE GENOMIC DNA]</scope>
    <source>
        <strain evidence="5">WS74</strain>
    </source>
</reference>
<dbReference type="STRING" id="759620.WS105_0009"/>
<evidence type="ECO:0000313" key="5">
    <source>
        <dbReference type="Proteomes" id="UP000029079"/>
    </source>
</evidence>
<proteinExistence type="inferred from homology"/>
<dbReference type="KEGG" id="wce:WS08_0010"/>
<dbReference type="SUPFAM" id="SSF56542">
    <property type="entry name" value="Substrate-binding domain of HMG-CoA reductase"/>
    <property type="match status" value="1"/>
</dbReference>
<evidence type="ECO:0000256" key="1">
    <source>
        <dbReference type="ARBA" id="ARBA00007661"/>
    </source>
</evidence>
<dbReference type="GO" id="GO:0015936">
    <property type="term" value="P:coenzyme A metabolic process"/>
    <property type="evidence" value="ECO:0007669"/>
    <property type="project" value="InterPro"/>
</dbReference>
<dbReference type="PATRIC" id="fig|759620.7.peg.9"/>
<gene>
    <name evidence="4" type="ORF">WS74_0009</name>
</gene>
<dbReference type="GO" id="GO:0004420">
    <property type="term" value="F:hydroxymethylglutaryl-CoA reductase (NADPH) activity"/>
    <property type="evidence" value="ECO:0007669"/>
    <property type="project" value="InterPro"/>
</dbReference>
<dbReference type="KEGG" id="wci:WS105_0009"/>
<dbReference type="PANTHER" id="PTHR10572">
    <property type="entry name" value="3-HYDROXY-3-METHYLGLUTARYL-COENZYME A REDUCTASE"/>
    <property type="match status" value="1"/>
</dbReference>
<keyword evidence="5" id="KW-1185">Reference proteome</keyword>
<dbReference type="KEGG" id="wct:WS74_0009"/>
<dbReference type="NCBIfam" id="TIGR00532">
    <property type="entry name" value="HMG_CoA_R_NAD"/>
    <property type="match status" value="1"/>
</dbReference>
<evidence type="ECO:0000313" key="4">
    <source>
        <dbReference type="EMBL" id="AIM62261.1"/>
    </source>
</evidence>
<sequence length="418" mass="44583">MMNQWQGFYKLPWAERLALTAKNRDLNAEQVALIEQHYDAVGAQLIENYLYNFGVPTGLLLDLPVDGELAVVPMSTEEPSVIAAANNGAKMMRAGEGVTTTMETRLVRGQIIITDVTDMDELRAWIVAHESELMTQINATRPSMVRRGGGLKKLALQELADDIAEVTLFVDPKAAMGANVVNSLAEYTSSIFRAQGYNVLMGILSNYATESVVHGAVKIPVSALVAKDGTPGATIAAKIEQASRIEQLTPYRAVTSNKGIMNGVEAVALASGNDTRAINAALHAYASRDGQYRGLINWTVEQDMLVGKTDLPILIGVVGGSIGIVPAVQLNHVLMGNPTVERLSSLLAGVALAQNLAALRALVSTGIQAGHMALQGKSLALQVGATPEEVPAVALALEQQGHFDELTAREILETLRQS</sequence>
<comment type="similarity">
    <text evidence="1 3">Belongs to the HMG-CoA reductase family.</text>
</comment>
<dbReference type="InterPro" id="IPR004553">
    <property type="entry name" value="HMG_CoA_Rdtase_bac-typ"/>
</dbReference>
<dbReference type="InterPro" id="IPR009023">
    <property type="entry name" value="HMG_CoA_Rdtase_NAD(P)-bd_sf"/>
</dbReference>
<dbReference type="Pfam" id="PF00368">
    <property type="entry name" value="HMG-CoA_red"/>
    <property type="match status" value="1"/>
</dbReference>
<comment type="pathway">
    <text evidence="3">Metabolic intermediate metabolism; (R)-mevalonate degradation; (S)-3-hydroxy-3-methylglutaryl-CoA from (R)-mevalonate: step 1/1.</text>
</comment>
<comment type="catalytic activity">
    <reaction evidence="3">
        <text>(R)-mevalonate + 2 NAD(+) + CoA = (3S)-3-hydroxy-3-methylglutaryl-CoA + 2 NADH + 2 H(+)</text>
        <dbReference type="Rhea" id="RHEA:14833"/>
        <dbReference type="ChEBI" id="CHEBI:15378"/>
        <dbReference type="ChEBI" id="CHEBI:36464"/>
        <dbReference type="ChEBI" id="CHEBI:43074"/>
        <dbReference type="ChEBI" id="CHEBI:57287"/>
        <dbReference type="ChEBI" id="CHEBI:57540"/>
        <dbReference type="ChEBI" id="CHEBI:57945"/>
        <dbReference type="EC" id="1.1.1.88"/>
    </reaction>
</comment>
<dbReference type="CDD" id="cd00644">
    <property type="entry name" value="HMG-CoA_reductase_classII"/>
    <property type="match status" value="1"/>
</dbReference>
<name>A0A075TTW4_9LACO</name>
<dbReference type="InterPro" id="IPR009029">
    <property type="entry name" value="HMG_CoA_Rdtase_sub-bd_dom_sf"/>
</dbReference>